<dbReference type="SUPFAM" id="SSF52540">
    <property type="entry name" value="P-loop containing nucleoside triphosphate hydrolases"/>
    <property type="match status" value="2"/>
</dbReference>
<name>A0A918CAF0_9DEIO</name>
<dbReference type="Gene3D" id="3.40.50.300">
    <property type="entry name" value="P-loop containing nucleotide triphosphate hydrolases"/>
    <property type="match status" value="1"/>
</dbReference>
<proteinExistence type="predicted"/>
<accession>A0A918CAF0</accession>
<feature type="domain" description="Helicase C-terminal" evidence="1">
    <location>
        <begin position="404"/>
        <end position="576"/>
    </location>
</feature>
<dbReference type="Proteomes" id="UP000603865">
    <property type="component" value="Unassembled WGS sequence"/>
</dbReference>
<dbReference type="EMBL" id="BMQL01000015">
    <property type="protein sequence ID" value="GGR13275.1"/>
    <property type="molecule type" value="Genomic_DNA"/>
</dbReference>
<dbReference type="PROSITE" id="PS51194">
    <property type="entry name" value="HELICASE_CTER"/>
    <property type="match status" value="1"/>
</dbReference>
<evidence type="ECO:0000259" key="1">
    <source>
        <dbReference type="PROSITE" id="PS51194"/>
    </source>
</evidence>
<reference evidence="2" key="2">
    <citation type="submission" date="2020-09" db="EMBL/GenBank/DDBJ databases">
        <authorList>
            <person name="Sun Q."/>
            <person name="Ohkuma M."/>
        </authorList>
    </citation>
    <scope>NUCLEOTIDE SEQUENCE</scope>
    <source>
        <strain evidence="2">JCM 31311</strain>
    </source>
</reference>
<dbReference type="InterPro" id="IPR001650">
    <property type="entry name" value="Helicase_C-like"/>
</dbReference>
<dbReference type="Pfam" id="PF00271">
    <property type="entry name" value="Helicase_C"/>
    <property type="match status" value="1"/>
</dbReference>
<organism evidence="2 3">
    <name type="scientific">Deinococcus ruber</name>
    <dbReference type="NCBI Taxonomy" id="1848197"/>
    <lineage>
        <taxon>Bacteria</taxon>
        <taxon>Thermotogati</taxon>
        <taxon>Deinococcota</taxon>
        <taxon>Deinococci</taxon>
        <taxon>Deinococcales</taxon>
        <taxon>Deinococcaceae</taxon>
        <taxon>Deinococcus</taxon>
    </lineage>
</organism>
<evidence type="ECO:0000313" key="3">
    <source>
        <dbReference type="Proteomes" id="UP000603865"/>
    </source>
</evidence>
<dbReference type="RefSeq" id="WP_229776073.1">
    <property type="nucleotide sequence ID" value="NZ_BMQL01000015.1"/>
</dbReference>
<evidence type="ECO:0000313" key="2">
    <source>
        <dbReference type="EMBL" id="GGR13275.1"/>
    </source>
</evidence>
<reference evidence="2" key="1">
    <citation type="journal article" date="2014" name="Int. J. Syst. Evol. Microbiol.">
        <title>Complete genome sequence of Corynebacterium casei LMG S-19264T (=DSM 44701T), isolated from a smear-ripened cheese.</title>
        <authorList>
            <consortium name="US DOE Joint Genome Institute (JGI-PGF)"/>
            <person name="Walter F."/>
            <person name="Albersmeier A."/>
            <person name="Kalinowski J."/>
            <person name="Ruckert C."/>
        </authorList>
    </citation>
    <scope>NUCLEOTIDE SEQUENCE</scope>
    <source>
        <strain evidence="2">JCM 31311</strain>
    </source>
</reference>
<comment type="caution">
    <text evidence="2">The sequence shown here is derived from an EMBL/GenBank/DDBJ whole genome shotgun (WGS) entry which is preliminary data.</text>
</comment>
<protein>
    <recommendedName>
        <fullName evidence="1">Helicase C-terminal domain-containing protein</fullName>
    </recommendedName>
</protein>
<gene>
    <name evidence="2" type="ORF">GCM10008957_27790</name>
</gene>
<dbReference type="SMART" id="SM00490">
    <property type="entry name" value="HELICc"/>
    <property type="match status" value="1"/>
</dbReference>
<dbReference type="InterPro" id="IPR027417">
    <property type="entry name" value="P-loop_NTPase"/>
</dbReference>
<dbReference type="AlphaFoldDB" id="A0A918CAF0"/>
<keyword evidence="3" id="KW-1185">Reference proteome</keyword>
<sequence length="882" mass="97410">MNGVILNFGVGLGKTLAGLMLAALLRQSGRCRLPALLVPLSRLGDWVMNAATAVPDLRVRVIGGEVRRGPTGEVLLNADGEPTVREDSGAQRREKVASLISDPPDLVLFSVEAFEAIPMLEETRTRMIASEPSLMSDVATATTFDDRARKLGGHREALAYARIMQRHLSRGRIATETELPFEVLGIDAVIADEGHLFKNVFSSPHVYGEANPKFLGAGGESNRALDAHQKFRWIRQQGGCVALLSATWFTNSPLEIFNMLSLVTDALPSYGITDVEAFTARFCILEPRLITLPTGDVEFKTCVVGFKNRDELSAIIGQHVIRETEETCLMHDGVGMQLPPLVDVEHLFDLAEPVQAAYDKEQASVPDAESEGKNHLFSIFARMMKLTLHPPLMGIHAPNARFATCVQACVEARERGGRNVVFMYLGGENGETYQALKRMLIAAGYPEREIEVITASTHPVSGERLKVERRLRRGELTCVIGSQVIEQGGNFQGCTDLHHLDYPHHFEAFRQRIGRARRQGSTVTEIRNHVYFARGSFDVLRYQTMLGKKGWADQVYDPSIVAVEHEGLGFDGEEIAVMLSRDPQATRSLIRAKKEARAADRRAATLLLDLEVIRQYLDSLRWLRQRWQVAWARKNGPSVQDEQSFTRLITSLRGLHAQVGALRAAGHPLVAVTRLKEAPVWVHGVPLHPGMTFHRGSEAVKVVSARASDPVIVVDLVASGTRGAVLAQELEQVTQLLPSDDATHFGTEAFESLPTRLRDRIEAPDAPVEIEAVSELVTAPAQPLDDVSPAPSPLRLRYGLSVTDSVPVRATAEVFSIQGDTLTPGTVPGATLVLIEYRAERDVRKVTLIIEDAHRRQQTRTLLHTQDPRLRDRMDALLQHAM</sequence>